<dbReference type="InterPro" id="IPR039315">
    <property type="entry name" value="CheW"/>
</dbReference>
<feature type="region of interest" description="Disordered" evidence="6">
    <location>
        <begin position="597"/>
        <end position="636"/>
    </location>
</feature>
<dbReference type="FunFam" id="2.40.50.180:FF:000002">
    <property type="entry name" value="Chemotaxis protein CheW"/>
    <property type="match status" value="1"/>
</dbReference>
<dbReference type="GO" id="GO:0007165">
    <property type="term" value="P:signal transduction"/>
    <property type="evidence" value="ECO:0007669"/>
    <property type="project" value="InterPro"/>
</dbReference>
<dbReference type="Gene3D" id="1.20.120.30">
    <property type="entry name" value="Aspartate receptor, ligand-binding domain"/>
    <property type="match status" value="1"/>
</dbReference>
<organism evidence="8 9">
    <name type="scientific">Candidatus Thermodesulfobacterium syntrophicum</name>
    <dbReference type="NCBI Taxonomy" id="3060442"/>
    <lineage>
        <taxon>Bacteria</taxon>
        <taxon>Pseudomonadati</taxon>
        <taxon>Thermodesulfobacteriota</taxon>
        <taxon>Thermodesulfobacteria</taxon>
        <taxon>Thermodesulfobacteriales</taxon>
        <taxon>Thermodesulfobacteriaceae</taxon>
        <taxon>Thermodesulfobacterium</taxon>
    </lineage>
</organism>
<dbReference type="GO" id="GO:0006935">
    <property type="term" value="P:chemotaxis"/>
    <property type="evidence" value="ECO:0007669"/>
    <property type="project" value="UniProtKB-KW"/>
</dbReference>
<dbReference type="GO" id="GO:0005829">
    <property type="term" value="C:cytosol"/>
    <property type="evidence" value="ECO:0007669"/>
    <property type="project" value="TreeGrafter"/>
</dbReference>
<evidence type="ECO:0000256" key="1">
    <source>
        <dbReference type="ARBA" id="ARBA00004496"/>
    </source>
</evidence>
<dbReference type="PROSITE" id="PS50851">
    <property type="entry name" value="CHEW"/>
    <property type="match status" value="3"/>
</dbReference>
<feature type="compositionally biased region" description="Low complexity" evidence="6">
    <location>
        <begin position="601"/>
        <end position="610"/>
    </location>
</feature>
<gene>
    <name evidence="8" type="ORF">OD816_001217</name>
</gene>
<keyword evidence="3" id="KW-0963">Cytoplasm</keyword>
<feature type="coiled-coil region" evidence="5">
    <location>
        <begin position="423"/>
        <end position="450"/>
    </location>
</feature>
<evidence type="ECO:0000259" key="7">
    <source>
        <dbReference type="PROSITE" id="PS50851"/>
    </source>
</evidence>
<accession>A0AAE3P2J8</accession>
<feature type="domain" description="CheW-like" evidence="7">
    <location>
        <begin position="2"/>
        <end position="143"/>
    </location>
</feature>
<evidence type="ECO:0000313" key="8">
    <source>
        <dbReference type="EMBL" id="MDF2953972.1"/>
    </source>
</evidence>
<evidence type="ECO:0000256" key="3">
    <source>
        <dbReference type="ARBA" id="ARBA00022490"/>
    </source>
</evidence>
<keyword evidence="4" id="KW-0145">Chemotaxis</keyword>
<dbReference type="AlphaFoldDB" id="A0AAE3P2J8"/>
<dbReference type="SUPFAM" id="SSF50341">
    <property type="entry name" value="CheW-like"/>
    <property type="match status" value="4"/>
</dbReference>
<dbReference type="Pfam" id="PF01584">
    <property type="entry name" value="CheW"/>
    <property type="match status" value="4"/>
</dbReference>
<dbReference type="Gene3D" id="2.40.50.180">
    <property type="entry name" value="CheA-289, Domain 4"/>
    <property type="match status" value="2"/>
</dbReference>
<dbReference type="EMBL" id="JAPHEG010000005">
    <property type="protein sequence ID" value="MDF2953972.1"/>
    <property type="molecule type" value="Genomic_DNA"/>
</dbReference>
<dbReference type="Gene3D" id="2.30.30.40">
    <property type="entry name" value="SH3 Domains"/>
    <property type="match status" value="3"/>
</dbReference>
<comment type="caution">
    <text evidence="8">The sequence shown here is derived from an EMBL/GenBank/DDBJ whole genome shotgun (WGS) entry which is preliminary data.</text>
</comment>
<reference evidence="8" key="1">
    <citation type="submission" date="2022-11" db="EMBL/GenBank/DDBJ databases">
        <title>Candidatus Alkanophaga archaea from heated hydrothermal vent sediment oxidize petroleum alkanes.</title>
        <authorList>
            <person name="Zehnle H."/>
            <person name="Laso-Perez R."/>
            <person name="Lipp J."/>
            <person name="Teske A."/>
            <person name="Wegener G."/>
        </authorList>
    </citation>
    <scope>NUCLEOTIDE SEQUENCE</scope>
    <source>
        <strain evidence="8">MCA70</strain>
    </source>
</reference>
<evidence type="ECO:0000313" key="9">
    <source>
        <dbReference type="Proteomes" id="UP001144110"/>
    </source>
</evidence>
<evidence type="ECO:0000256" key="2">
    <source>
        <dbReference type="ARBA" id="ARBA00021483"/>
    </source>
</evidence>
<dbReference type="InterPro" id="IPR036061">
    <property type="entry name" value="CheW-like_dom_sf"/>
</dbReference>
<keyword evidence="5" id="KW-0175">Coiled coil</keyword>
<comment type="subcellular location">
    <subcellularLocation>
        <location evidence="1">Cytoplasm</location>
    </subcellularLocation>
</comment>
<evidence type="ECO:0000256" key="5">
    <source>
        <dbReference type="SAM" id="Coils"/>
    </source>
</evidence>
<sequence length="636" mass="73231">MGNQIVTFQLGKEIFGIDTNLIKEIIRYPEITEVPKAPKYLKGLANLRGIIIPVIDTRIKLDISNIEITPHTRVLILDIGKTFLGLIVDRIKGVIDVEENEVEPPPQVLSSEIEKEYISGVIRKNGQLILKLNLENLCKIEITASETKRSTQVFKEEKEEEKKHIEEVQLVTFSIAGEEYAFPIEIVKEILRVGNITEVPETSEYILGILAVRDTLLPVIDLRKLFGFSDLARDVNQEVDKILKEHEDFVRDLKNSIETGSPFRGELDHNKCSFGLWMKKFITSSEKINQTIEVMKKDHQLFHELAKITLQKVKEHSKESALQFFENDMLPVFEKLKRHFKNLKEAISEDIKEDQRILVLEIFNIPVGILVDKIKQVIRVPKDSIEKPPEILKTEKSDNLKGIAKLEEGKRIIMLISEESLFDKKTIEELKEMVKKEEKLEKEVTTVTEEIQLVTFRLAEVDFAIPVEDVQEINRVESITSVPRAPYFVEGVMNLRGNVIPVIDLRKRFEMEFRPYDETTKVIIVKLQEKLVGFVVDSVSEVLRVPKDSLETPPEIIAENIDTRFIKAICKLEEKDKIILVIDILNVLSDEEKEKLETLMSSEETTVPEPSSEKPSEKPKRKKKTLKRIKDDEKED</sequence>
<dbReference type="InterPro" id="IPR002545">
    <property type="entry name" value="CheW-lke_dom"/>
</dbReference>
<evidence type="ECO:0000256" key="6">
    <source>
        <dbReference type="SAM" id="MobiDB-lite"/>
    </source>
</evidence>
<dbReference type="PANTHER" id="PTHR22617">
    <property type="entry name" value="CHEMOTAXIS SENSOR HISTIDINE KINASE-RELATED"/>
    <property type="match status" value="1"/>
</dbReference>
<dbReference type="Proteomes" id="UP001144110">
    <property type="component" value="Unassembled WGS sequence"/>
</dbReference>
<dbReference type="PANTHER" id="PTHR22617:SF23">
    <property type="entry name" value="CHEMOTAXIS PROTEIN CHEW"/>
    <property type="match status" value="1"/>
</dbReference>
<feature type="domain" description="CheW-like" evidence="7">
    <location>
        <begin position="167"/>
        <end position="427"/>
    </location>
</feature>
<proteinExistence type="predicted"/>
<feature type="domain" description="CheW-like" evidence="7">
    <location>
        <begin position="450"/>
        <end position="593"/>
    </location>
</feature>
<dbReference type="SMART" id="SM00260">
    <property type="entry name" value="CheW"/>
    <property type="match status" value="3"/>
</dbReference>
<evidence type="ECO:0000256" key="4">
    <source>
        <dbReference type="ARBA" id="ARBA00022500"/>
    </source>
</evidence>
<protein>
    <recommendedName>
        <fullName evidence="2">Chemotaxis protein CheW</fullName>
    </recommendedName>
</protein>
<name>A0AAE3P2J8_9BACT</name>
<dbReference type="CDD" id="cd00732">
    <property type="entry name" value="CheW"/>
    <property type="match status" value="2"/>
</dbReference>